<dbReference type="Proteomes" id="UP001176521">
    <property type="component" value="Unassembled WGS sequence"/>
</dbReference>
<evidence type="ECO:0000256" key="3">
    <source>
        <dbReference type="ARBA" id="ARBA00022989"/>
    </source>
</evidence>
<evidence type="ECO:0000256" key="5">
    <source>
        <dbReference type="SAM" id="MobiDB-lite"/>
    </source>
</evidence>
<feature type="compositionally biased region" description="Low complexity" evidence="5">
    <location>
        <begin position="791"/>
        <end position="801"/>
    </location>
</feature>
<sequence>MSSPSRYASASGHDALLGSVTGSSRDANLSKRAYLAPVSSSSSSNTQPLYSANEGNLSDVDLAPPPPLHDGLPQSNTMSSSSGGGGGNRLRNMHSSGSNNNLSSRFVSRPGSRTSMLSTADTFRTASPAFDRRPSITPQLAARSGAASPLILDEPPHPSSRLGAASPSLAVNYLPGKFSTRVFQPDRSQSPAHGGGIFASRSASRLRVPPTLSDGLLQQSGSSTELTLDEENKRQGAVTPLSTAVRRAAAQNPAQAPRLRHSIKRGAGRSAWGPDGGGNAVVGAGDYEDDDGIDLSRSASTRRRLQQRRQAAADGINEAGFQPGEADRRRTSLLQSNLGHFTEIGDTDEEDQEDGGKDGSGNGDGSTGTSGEQAGVKRQKNRRQRSLRRDADKSRRSGKSSSRSSGSEPLFGAFAGSRLAYVLGFHDGDDEMDDHHAEDDHFADVARLQGSRFASSRMTNGKKKKRRAKWNPFKWAMVVANLVLTIYAIAGLIGTLFTWANVWENAATVRVGNRDELILSTVAAGLCLVSAVIGWSGILLNNRTFLAIYTVFLWIAFVFIMAPGYMTFKRRAFNLEGKLNQQWSRRLGVADRLVIQDELNCCGYYSPYVLASASGRCYSRSMLPGCKGRYIRFQRQALEYFYICAFGVVGPHLIIIVIALLCSNNITYRFGKGLTPEEYRLDEVTAELIKEQLLKNPPGLPSPGEASDSDLVSPGKPFREDSYGGLSAEGKHTFDEGGSSITAHAGTDDNSDHRRKSAYAQGLHVRGIFKQPGEEEAHEMQDFGGAGENGPAGAQPANAGGDRTPAPPALNAAHRTARAQDLQVMPLLAQHEHQNQAQILSGGQPHADNVSAPQGRRDDEARLSRGGQSVVDDGVFYAQ</sequence>
<feature type="compositionally biased region" description="Low complexity" evidence="5">
    <location>
        <begin position="212"/>
        <end position="223"/>
    </location>
</feature>
<organism evidence="7 8">
    <name type="scientific">Tilletia horrida</name>
    <dbReference type="NCBI Taxonomy" id="155126"/>
    <lineage>
        <taxon>Eukaryota</taxon>
        <taxon>Fungi</taxon>
        <taxon>Dikarya</taxon>
        <taxon>Basidiomycota</taxon>
        <taxon>Ustilaginomycotina</taxon>
        <taxon>Exobasidiomycetes</taxon>
        <taxon>Tilletiales</taxon>
        <taxon>Tilletiaceae</taxon>
        <taxon>Tilletia</taxon>
    </lineage>
</organism>
<dbReference type="InterPro" id="IPR018499">
    <property type="entry name" value="Tetraspanin/Peripherin"/>
</dbReference>
<keyword evidence="8" id="KW-1185">Reference proteome</keyword>
<keyword evidence="2 6" id="KW-0812">Transmembrane</keyword>
<comment type="subcellular location">
    <subcellularLocation>
        <location evidence="1">Membrane</location>
        <topology evidence="1">Multi-pass membrane protein</topology>
    </subcellularLocation>
</comment>
<feature type="transmembrane region" description="Helical" evidence="6">
    <location>
        <begin position="546"/>
        <end position="566"/>
    </location>
</feature>
<feature type="region of interest" description="Disordered" evidence="5">
    <location>
        <begin position="775"/>
        <end position="879"/>
    </location>
</feature>
<feature type="region of interest" description="Disordered" evidence="5">
    <location>
        <begin position="694"/>
        <end position="756"/>
    </location>
</feature>
<feature type="transmembrane region" description="Helical" evidence="6">
    <location>
        <begin position="473"/>
        <end position="497"/>
    </location>
</feature>
<keyword evidence="4 6" id="KW-0472">Membrane</keyword>
<reference evidence="7" key="1">
    <citation type="journal article" date="2023" name="PhytoFront">
        <title>Draft Genome Resources of Seven Strains of Tilletia horrida, Causal Agent of Kernel Smut of Rice.</title>
        <authorList>
            <person name="Khanal S."/>
            <person name="Antony Babu S."/>
            <person name="Zhou X.G."/>
        </authorList>
    </citation>
    <scope>NUCLEOTIDE SEQUENCE</scope>
    <source>
        <strain evidence="7">TX3</strain>
    </source>
</reference>
<feature type="compositionally biased region" description="Polar residues" evidence="5">
    <location>
        <begin position="45"/>
        <end position="56"/>
    </location>
</feature>
<evidence type="ECO:0000313" key="8">
    <source>
        <dbReference type="Proteomes" id="UP001176521"/>
    </source>
</evidence>
<feature type="region of interest" description="Disordered" evidence="5">
    <location>
        <begin position="340"/>
        <end position="409"/>
    </location>
</feature>
<feature type="region of interest" description="Disordered" evidence="5">
    <location>
        <begin position="1"/>
        <end position="135"/>
    </location>
</feature>
<name>A0AAN6JNZ9_9BASI</name>
<accession>A0AAN6JNZ9</accession>
<proteinExistence type="predicted"/>
<comment type="caution">
    <text evidence="7">The sequence shown here is derived from an EMBL/GenBank/DDBJ whole genome shotgun (WGS) entry which is preliminary data.</text>
</comment>
<protein>
    <recommendedName>
        <fullName evidence="9">Tetraspanin Tsp2</fullName>
    </recommendedName>
</protein>
<feature type="compositionally biased region" description="Polar residues" evidence="5">
    <location>
        <begin position="93"/>
        <end position="125"/>
    </location>
</feature>
<evidence type="ECO:0000256" key="2">
    <source>
        <dbReference type="ARBA" id="ARBA00022692"/>
    </source>
</evidence>
<feature type="compositionally biased region" description="Basic residues" evidence="5">
    <location>
        <begin position="377"/>
        <end position="386"/>
    </location>
</feature>
<dbReference type="Pfam" id="PF00335">
    <property type="entry name" value="Tetraspanin"/>
    <property type="match status" value="1"/>
</dbReference>
<dbReference type="GO" id="GO:0016020">
    <property type="term" value="C:membrane"/>
    <property type="evidence" value="ECO:0007669"/>
    <property type="project" value="UniProtKB-SubCell"/>
</dbReference>
<evidence type="ECO:0000256" key="1">
    <source>
        <dbReference type="ARBA" id="ARBA00004141"/>
    </source>
</evidence>
<feature type="compositionally biased region" description="Gly residues" evidence="5">
    <location>
        <begin position="358"/>
        <end position="368"/>
    </location>
</feature>
<dbReference type="AlphaFoldDB" id="A0AAN6JNZ9"/>
<gene>
    <name evidence="7" type="ORF">OC842_000939</name>
</gene>
<dbReference type="EMBL" id="JAPDMQ010000030">
    <property type="protein sequence ID" value="KAK0539517.1"/>
    <property type="molecule type" value="Genomic_DNA"/>
</dbReference>
<evidence type="ECO:0000313" key="7">
    <source>
        <dbReference type="EMBL" id="KAK0539517.1"/>
    </source>
</evidence>
<feature type="region of interest" description="Disordered" evidence="5">
    <location>
        <begin position="182"/>
        <end position="237"/>
    </location>
</feature>
<feature type="transmembrane region" description="Helical" evidence="6">
    <location>
        <begin position="517"/>
        <end position="539"/>
    </location>
</feature>
<evidence type="ECO:0000256" key="4">
    <source>
        <dbReference type="ARBA" id="ARBA00023136"/>
    </source>
</evidence>
<feature type="transmembrane region" description="Helical" evidence="6">
    <location>
        <begin position="640"/>
        <end position="662"/>
    </location>
</feature>
<evidence type="ECO:0000256" key="6">
    <source>
        <dbReference type="SAM" id="Phobius"/>
    </source>
</evidence>
<feature type="region of interest" description="Disordered" evidence="5">
    <location>
        <begin position="266"/>
        <end position="328"/>
    </location>
</feature>
<evidence type="ECO:0008006" key="9">
    <source>
        <dbReference type="Google" id="ProtNLM"/>
    </source>
</evidence>
<keyword evidence="3 6" id="KW-1133">Transmembrane helix</keyword>